<evidence type="ECO:0000256" key="8">
    <source>
        <dbReference type="PROSITE-ProRule" id="PRU00339"/>
    </source>
</evidence>
<evidence type="ECO:0000256" key="6">
    <source>
        <dbReference type="ARBA" id="ARBA00023136"/>
    </source>
</evidence>
<feature type="repeat" description="TPR" evidence="8">
    <location>
        <begin position="75"/>
        <end position="108"/>
    </location>
</feature>
<dbReference type="InterPro" id="IPR005644">
    <property type="entry name" value="NolW-like"/>
</dbReference>
<dbReference type="InterPro" id="IPR050810">
    <property type="entry name" value="Bact_Secretion_Sys_Channel"/>
</dbReference>
<dbReference type="EMBL" id="QUAH01000012">
    <property type="protein sequence ID" value="RFT15166.1"/>
    <property type="molecule type" value="Genomic_DNA"/>
</dbReference>
<dbReference type="Pfam" id="PF00263">
    <property type="entry name" value="Secretin"/>
    <property type="match status" value="1"/>
</dbReference>
<dbReference type="Gene3D" id="2.60.40.680">
    <property type="match status" value="1"/>
</dbReference>
<dbReference type="PRINTS" id="PR00811">
    <property type="entry name" value="BCTERIALGSPD"/>
</dbReference>
<evidence type="ECO:0000313" key="13">
    <source>
        <dbReference type="Proteomes" id="UP000257323"/>
    </source>
</evidence>
<dbReference type="InterPro" id="IPR032508">
    <property type="entry name" value="FecR_C"/>
</dbReference>
<evidence type="ECO:0000256" key="2">
    <source>
        <dbReference type="ARBA" id="ARBA00022448"/>
    </source>
</evidence>
<dbReference type="InterPro" id="IPR013105">
    <property type="entry name" value="TPR_2"/>
</dbReference>
<dbReference type="AlphaFoldDB" id="A0A3E2BKM3"/>
<dbReference type="InterPro" id="IPR004846">
    <property type="entry name" value="T2SS/T3SS_dom"/>
</dbReference>
<dbReference type="InterPro" id="IPR038591">
    <property type="entry name" value="NolW-like_sf"/>
</dbReference>
<comment type="subcellular location">
    <subcellularLocation>
        <location evidence="10">Cell outer membrane</location>
    </subcellularLocation>
    <subcellularLocation>
        <location evidence="1">Membrane</location>
    </subcellularLocation>
</comment>
<dbReference type="GO" id="GO:0000272">
    <property type="term" value="P:polysaccharide catabolic process"/>
    <property type="evidence" value="ECO:0007669"/>
    <property type="project" value="InterPro"/>
</dbReference>
<dbReference type="SUPFAM" id="SSF48452">
    <property type="entry name" value="TPR-like"/>
    <property type="match status" value="1"/>
</dbReference>
<protein>
    <submittedName>
        <fullName evidence="12">General secretion pathway protein D</fullName>
    </submittedName>
</protein>
<dbReference type="Gene3D" id="3.55.50.30">
    <property type="match status" value="1"/>
</dbReference>
<name>A0A3E2BKM3_9BACT</name>
<dbReference type="Gene3D" id="3.30.1370.120">
    <property type="match status" value="1"/>
</dbReference>
<dbReference type="GO" id="GO:0009279">
    <property type="term" value="C:cell outer membrane"/>
    <property type="evidence" value="ECO:0007669"/>
    <property type="project" value="UniProtKB-SubCell"/>
</dbReference>
<keyword evidence="7" id="KW-0998">Cell outer membrane</keyword>
<feature type="repeat" description="TPR" evidence="8">
    <location>
        <begin position="27"/>
        <end position="60"/>
    </location>
</feature>
<dbReference type="SUPFAM" id="SSF49384">
    <property type="entry name" value="Carbohydrate-binding domain"/>
    <property type="match status" value="1"/>
</dbReference>
<evidence type="ECO:0000256" key="10">
    <source>
        <dbReference type="RuleBase" id="RU004004"/>
    </source>
</evidence>
<dbReference type="PANTHER" id="PTHR30332">
    <property type="entry name" value="PROBABLE GENERAL SECRETION PATHWAY PROTEIN D"/>
    <property type="match status" value="1"/>
</dbReference>
<dbReference type="InterPro" id="IPR011990">
    <property type="entry name" value="TPR-like_helical_dom_sf"/>
</dbReference>
<dbReference type="Pfam" id="PF00963">
    <property type="entry name" value="Cohesin"/>
    <property type="match status" value="1"/>
</dbReference>
<dbReference type="InterPro" id="IPR019734">
    <property type="entry name" value="TPR_rpt"/>
</dbReference>
<dbReference type="Proteomes" id="UP000257323">
    <property type="component" value="Unassembled WGS sequence"/>
</dbReference>
<organism evidence="12 13">
    <name type="scientific">Candidatus Saccharicenans subterraneus</name>
    <dbReference type="NCBI Taxonomy" id="2508984"/>
    <lineage>
        <taxon>Bacteria</taxon>
        <taxon>Candidatus Aminicenantota</taxon>
        <taxon>Candidatus Aminicenantia</taxon>
        <taxon>Candidatus Aminicenantales</taxon>
        <taxon>Candidatus Saccharicenantaceae</taxon>
        <taxon>Candidatus Saccharicenans</taxon>
    </lineage>
</organism>
<evidence type="ECO:0000256" key="9">
    <source>
        <dbReference type="RuleBase" id="RU004003"/>
    </source>
</evidence>
<dbReference type="PANTHER" id="PTHR30332:SF17">
    <property type="entry name" value="TYPE IV PILIATION SYSTEM PROTEIN DR_0774-RELATED"/>
    <property type="match status" value="1"/>
</dbReference>
<dbReference type="SMART" id="SM00028">
    <property type="entry name" value="TPR"/>
    <property type="match status" value="2"/>
</dbReference>
<dbReference type="Pfam" id="PF16344">
    <property type="entry name" value="FecR_C"/>
    <property type="match status" value="1"/>
</dbReference>
<keyword evidence="3" id="KW-0732">Signal</keyword>
<dbReference type="GO" id="GO:0015627">
    <property type="term" value="C:type II protein secretion system complex"/>
    <property type="evidence" value="ECO:0007669"/>
    <property type="project" value="TreeGrafter"/>
</dbReference>
<evidence type="ECO:0000256" key="1">
    <source>
        <dbReference type="ARBA" id="ARBA00004370"/>
    </source>
</evidence>
<comment type="similarity">
    <text evidence="9">Belongs to the bacterial secretin family.</text>
</comment>
<dbReference type="InterPro" id="IPR011662">
    <property type="entry name" value="Secretin/TonB_short_N"/>
</dbReference>
<evidence type="ECO:0000256" key="5">
    <source>
        <dbReference type="ARBA" id="ARBA00022803"/>
    </source>
</evidence>
<dbReference type="CDD" id="cd08547">
    <property type="entry name" value="Type_II_cohesin"/>
    <property type="match status" value="1"/>
</dbReference>
<dbReference type="PROSITE" id="PS50005">
    <property type="entry name" value="TPR"/>
    <property type="match status" value="2"/>
</dbReference>
<dbReference type="SMART" id="SM00965">
    <property type="entry name" value="STN"/>
    <property type="match status" value="1"/>
</dbReference>
<accession>A0A3E2BKM3</accession>
<keyword evidence="5 8" id="KW-0802">TPR repeat</keyword>
<dbReference type="Pfam" id="PF03958">
    <property type="entry name" value="Secretin_N"/>
    <property type="match status" value="1"/>
</dbReference>
<dbReference type="InterPro" id="IPR001775">
    <property type="entry name" value="GspD/PilQ"/>
</dbReference>
<feature type="domain" description="Secretin/TonB short N-terminal" evidence="11">
    <location>
        <begin position="169"/>
        <end position="219"/>
    </location>
</feature>
<dbReference type="Pfam" id="PF13181">
    <property type="entry name" value="TPR_8"/>
    <property type="match status" value="1"/>
</dbReference>
<comment type="caution">
    <text evidence="12">The sequence shown here is derived from an EMBL/GenBank/DDBJ whole genome shotgun (WGS) entry which is preliminary data.</text>
</comment>
<keyword evidence="4" id="KW-0677">Repeat</keyword>
<evidence type="ECO:0000256" key="3">
    <source>
        <dbReference type="ARBA" id="ARBA00022729"/>
    </source>
</evidence>
<sequence>MKKISGAKIRWLGLALLLVNFLACVSFSPAYKQGNLAEINKDYDEAIKYYEQALIQNPKETVYRMALFRAKAAAAISSVEKARQLLAEGKKEEALNAYKKALAYDPSNRLILEEYRKVAGLKPPVEEKPKEVVIEQPVKLKASGERLKLRFTDASLKAIFQALGRFTGVNFLFDEQFRDMPVSIDLTDMTLEQGLNSLCLSGRAFYRIIDDKTVIIVPDNPTKRNQYELNAIKTIYLSNLNAQDVQNQLVSILRTQYKAPTIIVDKNRNSITIRDNPRIVALAEKMLRSWDKPKGEVVIDLEIMEVSRQKLQTLGTQFGQSYAGIRYTGAELPETGWIPLEGINFSLAGNYQVTLPSVLLQFLETDTDTKIIAQPRLRGVDSEQINYMVGQKVPIPQTTFSPIAAGGVSQQPIVSYTYQDVGIEVNIKPRLHQEKEVSLELEIKITSIGGKGIADIPIISTREVKNVIRLRDGETNLLAGLLRDEERKSLKGIAGLKNLPILGSLFSSTDRTVEQTDVILTITPHIIRTMPITDEDGKPLWIDNESIAMSSAQAGIPEDISVREEELTPEALAEAAPGMSTISFMPGRAEVPVNNTFNVSLELNSPADITSLSLNLSFDPKLLRLREIQRGELVGQLGARGSFMQNISPGGGVAVVGFSAPSPATGVRSGNLATLVFESLAAGETRVVIASIQALGVQGRPVSLAGGELQVIIR</sequence>
<dbReference type="GO" id="GO:0030246">
    <property type="term" value="F:carbohydrate binding"/>
    <property type="evidence" value="ECO:0007669"/>
    <property type="project" value="InterPro"/>
</dbReference>
<keyword evidence="6" id="KW-0472">Membrane</keyword>
<evidence type="ECO:0000256" key="7">
    <source>
        <dbReference type="ARBA" id="ARBA00023237"/>
    </source>
</evidence>
<dbReference type="InterPro" id="IPR008965">
    <property type="entry name" value="CBM2/CBM3_carb-bd_dom_sf"/>
</dbReference>
<dbReference type="Gene3D" id="1.25.40.10">
    <property type="entry name" value="Tetratricopeptide repeat domain"/>
    <property type="match status" value="1"/>
</dbReference>
<dbReference type="Pfam" id="PF07719">
    <property type="entry name" value="TPR_2"/>
    <property type="match status" value="1"/>
</dbReference>
<dbReference type="GO" id="GO:0009306">
    <property type="term" value="P:protein secretion"/>
    <property type="evidence" value="ECO:0007669"/>
    <property type="project" value="InterPro"/>
</dbReference>
<keyword evidence="2 10" id="KW-0813">Transport</keyword>
<evidence type="ECO:0000313" key="12">
    <source>
        <dbReference type="EMBL" id="RFT15166.1"/>
    </source>
</evidence>
<evidence type="ECO:0000256" key="4">
    <source>
        <dbReference type="ARBA" id="ARBA00022737"/>
    </source>
</evidence>
<dbReference type="InterPro" id="IPR002102">
    <property type="entry name" value="Cohesin_dom"/>
</dbReference>
<proteinExistence type="inferred from homology"/>
<evidence type="ECO:0000259" key="11">
    <source>
        <dbReference type="SMART" id="SM00965"/>
    </source>
</evidence>
<reference evidence="12 13" key="1">
    <citation type="submission" date="2018-08" db="EMBL/GenBank/DDBJ databases">
        <title>Genome analysis of the thermophilic bacterium of the candidate phylum Aminicenantes from deep subsurface aquifer revealed its physiology and ecological role.</title>
        <authorList>
            <person name="Kadnikov V.V."/>
            <person name="Mardanov A.V."/>
            <person name="Beletsky A.V."/>
            <person name="Karnachuk O.V."/>
            <person name="Ravin N.V."/>
        </authorList>
    </citation>
    <scope>NUCLEOTIDE SEQUENCE [LARGE SCALE GENOMIC DNA]</scope>
    <source>
        <strain evidence="12">BY38</strain>
    </source>
</reference>
<gene>
    <name evidence="12" type="ORF">OP8BY_0630</name>
</gene>